<accession>A0A2G2WT60</accession>
<protein>
    <submittedName>
        <fullName evidence="5">Kinase-interacting protein 1</fullName>
    </submittedName>
</protein>
<feature type="region of interest" description="Disordered" evidence="3">
    <location>
        <begin position="115"/>
        <end position="140"/>
    </location>
</feature>
<evidence type="ECO:0000259" key="4">
    <source>
        <dbReference type="PROSITE" id="PS51774"/>
    </source>
</evidence>
<sequence>MLQRAASNAYSWWAASHIRTKQSKWLEQSLQDMEEKVEAVVKLIEEDGDSFAKRAEMYYKKRPELINFVEESYRAYRALAERYDHLSKELQAANNTIATVFPEQIQLAMEEEDEYGAPKVPKTPRQIPTSNGSNVPKVPTAPIKQLKGLITSASKKLQGKKSSKQEDASKNVPKSGLQRTEALEEIDKLQKDILALQTVKEFVKSSYESGLSKYKGIESQIMEKQQRICKLEDEFGERRVIDDNDARTLMAEAALKSCQETLAQLQEKQERSTREASKEFKKIEDASSKLKSFKHNYLGDQIDEKKPDEKDNATKAVTESHILSQELRKEIELLQHKIAEQFDVSSMASLTVTQLAEKIDELVSEIVSLETAVSAQTVLIDRLKSEGDDLQSQIHVLKDDKEPLTDDNKQNLKISAMDIEDKLQGIQKMNKDVEFQNSSLQTCFATARTSLHCLAEKLSSVKPDEEVQDEEEPIVKVKSQDEPRKQKAHQSESEGPKNFSISKTEDQDVSKEESPSTIVSNKEGEVIETTNSHSNSKILEQTQVEKVDEKVSTHEALSHEVEEKGDEPNWKELLSSRLEDREKTLLAEYTTVLRNYKEVKKKLSEKEKKDRDTEFEVTLQMRELKSAIAKRDEEINSLREKVNVLQADNVAESNALKEKKQQASDPSDDQSLKKSKDMEETEDKENRNEQDIAKMTMVDEHASPSLIEEKFRMEIDALLDENLGFWLRFSTTFHQIQKFKTTVQDLQSEISKLREKETEECNSTNTDMKSEIRPLYKHMREIQNELGVWLEQSVPLKDEMKRRSSTLCKIQEEITKALKDGVEEDKIRFSSHQAAKFQGEVLNMKQENKKVKEELEAGVDRINTLQVDVEKTVTKLEKEYGLAAGNQQQVNNSLGGSIPLRSFIFGTKPKKQRRSVFSSFHSNKKSL</sequence>
<comment type="caution">
    <text evidence="5">The sequence shown here is derived from an EMBL/GenBank/DDBJ whole genome shotgun (WGS) entry which is preliminary data.</text>
</comment>
<feature type="compositionally biased region" description="Basic and acidic residues" evidence="3">
    <location>
        <begin position="670"/>
        <end position="691"/>
    </location>
</feature>
<dbReference type="Pfam" id="PF25014">
    <property type="entry name" value="NET2A"/>
    <property type="match status" value="1"/>
</dbReference>
<keyword evidence="5" id="KW-0418">Kinase</keyword>
<name>A0A2G2WT60_CAPBA</name>
<dbReference type="PANTHER" id="PTHR31631:SF9">
    <property type="entry name" value="KINASE-INTERACTING PROTEIN 1-LIKE"/>
    <property type="match status" value="1"/>
</dbReference>
<keyword evidence="5" id="KW-0808">Transferase</keyword>
<gene>
    <name evidence="5" type="ORF">CQW23_12632</name>
</gene>
<dbReference type="GO" id="GO:0016301">
    <property type="term" value="F:kinase activity"/>
    <property type="evidence" value="ECO:0007669"/>
    <property type="project" value="UniProtKB-KW"/>
</dbReference>
<feature type="region of interest" description="Disordered" evidence="3">
    <location>
        <begin position="461"/>
        <end position="568"/>
    </location>
</feature>
<reference evidence="5 6" key="1">
    <citation type="journal article" date="2017" name="Genome Biol.">
        <title>New reference genome sequences of hot pepper reveal the massive evolution of plant disease-resistance genes by retroduplication.</title>
        <authorList>
            <person name="Kim S."/>
            <person name="Park J."/>
            <person name="Yeom S.I."/>
            <person name="Kim Y.M."/>
            <person name="Seo E."/>
            <person name="Kim K.T."/>
            <person name="Kim M.S."/>
            <person name="Lee J.M."/>
            <person name="Cheong K."/>
            <person name="Shin H.S."/>
            <person name="Kim S.B."/>
            <person name="Han K."/>
            <person name="Lee J."/>
            <person name="Park M."/>
            <person name="Lee H.A."/>
            <person name="Lee H.Y."/>
            <person name="Lee Y."/>
            <person name="Oh S."/>
            <person name="Lee J.H."/>
            <person name="Choi E."/>
            <person name="Choi E."/>
            <person name="Lee S.E."/>
            <person name="Jeon J."/>
            <person name="Kim H."/>
            <person name="Choi G."/>
            <person name="Song H."/>
            <person name="Lee J."/>
            <person name="Lee S.C."/>
            <person name="Kwon J.K."/>
            <person name="Lee H.Y."/>
            <person name="Koo N."/>
            <person name="Hong Y."/>
            <person name="Kim R.W."/>
            <person name="Kang W.H."/>
            <person name="Huh J.H."/>
            <person name="Kang B.C."/>
            <person name="Yang T.J."/>
            <person name="Lee Y.H."/>
            <person name="Bennetzen J.L."/>
            <person name="Choi D."/>
        </authorList>
    </citation>
    <scope>NUCLEOTIDE SEQUENCE [LARGE SCALE GENOMIC DNA]</scope>
    <source>
        <strain evidence="6">cv. PBC81</strain>
    </source>
</reference>
<dbReference type="PROSITE" id="PS51774">
    <property type="entry name" value="NAB"/>
    <property type="match status" value="1"/>
</dbReference>
<feature type="coiled-coil region" evidence="2">
    <location>
        <begin position="352"/>
        <end position="400"/>
    </location>
</feature>
<dbReference type="STRING" id="33114.A0A2G2WT60"/>
<dbReference type="Pfam" id="PF24918">
    <property type="entry name" value="NET2A_C"/>
    <property type="match status" value="1"/>
</dbReference>
<dbReference type="GO" id="GO:0003779">
    <property type="term" value="F:actin binding"/>
    <property type="evidence" value="ECO:0007669"/>
    <property type="project" value="InterPro"/>
</dbReference>
<keyword evidence="1 2" id="KW-0175">Coiled coil</keyword>
<dbReference type="InterPro" id="IPR011684">
    <property type="entry name" value="NAB"/>
</dbReference>
<proteinExistence type="predicted"/>
<dbReference type="InterPro" id="IPR056889">
    <property type="entry name" value="NET2A-D/KIP1-like_C"/>
</dbReference>
<dbReference type="PANTHER" id="PTHR31631">
    <property type="entry name" value="PROTEIN NETWORKED 2D"/>
    <property type="match status" value="1"/>
</dbReference>
<evidence type="ECO:0000313" key="6">
    <source>
        <dbReference type="Proteomes" id="UP000224567"/>
    </source>
</evidence>
<dbReference type="InterPro" id="IPR056888">
    <property type="entry name" value="NET2A-D/KIP1-like_dom"/>
</dbReference>
<feature type="domain" description="NAB" evidence="4">
    <location>
        <begin position="10"/>
        <end position="90"/>
    </location>
</feature>
<dbReference type="AlphaFoldDB" id="A0A2G2WT60"/>
<organism evidence="5 6">
    <name type="scientific">Capsicum baccatum</name>
    <name type="common">Peruvian pepper</name>
    <dbReference type="NCBI Taxonomy" id="33114"/>
    <lineage>
        <taxon>Eukaryota</taxon>
        <taxon>Viridiplantae</taxon>
        <taxon>Streptophyta</taxon>
        <taxon>Embryophyta</taxon>
        <taxon>Tracheophyta</taxon>
        <taxon>Spermatophyta</taxon>
        <taxon>Magnoliopsida</taxon>
        <taxon>eudicotyledons</taxon>
        <taxon>Gunneridae</taxon>
        <taxon>Pentapetalae</taxon>
        <taxon>asterids</taxon>
        <taxon>lamiids</taxon>
        <taxon>Solanales</taxon>
        <taxon>Solanaceae</taxon>
        <taxon>Solanoideae</taxon>
        <taxon>Capsiceae</taxon>
        <taxon>Capsicum</taxon>
    </lineage>
</organism>
<feature type="region of interest" description="Disordered" evidence="3">
    <location>
        <begin position="155"/>
        <end position="179"/>
    </location>
</feature>
<dbReference type="Pfam" id="PF07765">
    <property type="entry name" value="KIP1"/>
    <property type="match status" value="1"/>
</dbReference>
<feature type="compositionally biased region" description="Polar residues" evidence="3">
    <location>
        <begin position="528"/>
        <end position="542"/>
    </location>
</feature>
<feature type="compositionally biased region" description="Basic and acidic residues" evidence="3">
    <location>
        <begin position="473"/>
        <end position="495"/>
    </location>
</feature>
<dbReference type="EMBL" id="MLFT02000005">
    <property type="protein sequence ID" value="PHT48424.1"/>
    <property type="molecule type" value="Genomic_DNA"/>
</dbReference>
<evidence type="ECO:0000256" key="3">
    <source>
        <dbReference type="SAM" id="MobiDB-lite"/>
    </source>
</evidence>
<reference evidence="6" key="2">
    <citation type="journal article" date="2017" name="J. Anim. Genet.">
        <title>Multiple reference genome sequences of hot pepper reveal the massive evolution of plant disease resistance genes by retroduplication.</title>
        <authorList>
            <person name="Kim S."/>
            <person name="Park J."/>
            <person name="Yeom S.-I."/>
            <person name="Kim Y.-M."/>
            <person name="Seo E."/>
            <person name="Kim K.-T."/>
            <person name="Kim M.-S."/>
            <person name="Lee J.M."/>
            <person name="Cheong K."/>
            <person name="Shin H.-S."/>
            <person name="Kim S.-B."/>
            <person name="Han K."/>
            <person name="Lee J."/>
            <person name="Park M."/>
            <person name="Lee H.-A."/>
            <person name="Lee H.-Y."/>
            <person name="Lee Y."/>
            <person name="Oh S."/>
            <person name="Lee J.H."/>
            <person name="Choi E."/>
            <person name="Choi E."/>
            <person name="Lee S.E."/>
            <person name="Jeon J."/>
            <person name="Kim H."/>
            <person name="Choi G."/>
            <person name="Song H."/>
            <person name="Lee J."/>
            <person name="Lee S.-C."/>
            <person name="Kwon J.-K."/>
            <person name="Lee H.-Y."/>
            <person name="Koo N."/>
            <person name="Hong Y."/>
            <person name="Kim R.W."/>
            <person name="Kang W.-H."/>
            <person name="Huh J.H."/>
            <person name="Kang B.-C."/>
            <person name="Yang T.-J."/>
            <person name="Lee Y.-H."/>
            <person name="Bennetzen J.L."/>
            <person name="Choi D."/>
        </authorList>
    </citation>
    <scope>NUCLEOTIDE SEQUENCE [LARGE SCALE GENOMIC DNA]</scope>
    <source>
        <strain evidence="6">cv. PBC81</strain>
    </source>
</reference>
<dbReference type="Proteomes" id="UP000224567">
    <property type="component" value="Unassembled WGS sequence"/>
</dbReference>
<feature type="compositionally biased region" description="Basic and acidic residues" evidence="3">
    <location>
        <begin position="503"/>
        <end position="514"/>
    </location>
</feature>
<keyword evidence="6" id="KW-1185">Reference proteome</keyword>
<evidence type="ECO:0000256" key="2">
    <source>
        <dbReference type="SAM" id="Coils"/>
    </source>
</evidence>
<dbReference type="OrthoDB" id="616075at2759"/>
<evidence type="ECO:0000313" key="5">
    <source>
        <dbReference type="EMBL" id="PHT48424.1"/>
    </source>
</evidence>
<feature type="coiled-coil region" evidence="2">
    <location>
        <begin position="586"/>
        <end position="648"/>
    </location>
</feature>
<feature type="compositionally biased region" description="Basic and acidic residues" evidence="3">
    <location>
        <begin position="543"/>
        <end position="568"/>
    </location>
</feature>
<feature type="region of interest" description="Disordered" evidence="3">
    <location>
        <begin position="653"/>
        <end position="691"/>
    </location>
</feature>
<evidence type="ECO:0000256" key="1">
    <source>
        <dbReference type="ARBA" id="ARBA00023054"/>
    </source>
</evidence>